<dbReference type="SUPFAM" id="SSF47789">
    <property type="entry name" value="C-terminal domain of RNA polymerase alpha subunit"/>
    <property type="match status" value="1"/>
</dbReference>
<gene>
    <name evidence="1" type="ORF">J2S14_003377</name>
</gene>
<dbReference type="Gene3D" id="1.10.150.20">
    <property type="entry name" value="5' to 3' exonuclease, C-terminal subdomain"/>
    <property type="match status" value="1"/>
</dbReference>
<sequence>MEQNKNVNDFDQLKGLSKPAKRALAGAGYEKLEQLTNVYEADLLKLHGMGPKAIAVILEALAEKGWTFR</sequence>
<dbReference type="GO" id="GO:0000428">
    <property type="term" value="C:DNA-directed RNA polymerase complex"/>
    <property type="evidence" value="ECO:0007669"/>
    <property type="project" value="UniProtKB-KW"/>
</dbReference>
<keyword evidence="1" id="KW-0804">Transcription</keyword>
<reference evidence="1 2" key="1">
    <citation type="submission" date="2023-07" db="EMBL/GenBank/DDBJ databases">
        <title>Genomic Encyclopedia of Type Strains, Phase IV (KMG-IV): sequencing the most valuable type-strain genomes for metagenomic binning, comparative biology and taxonomic classification.</title>
        <authorList>
            <person name="Goeker M."/>
        </authorList>
    </citation>
    <scope>NUCLEOTIDE SEQUENCE [LARGE SCALE GENOMIC DNA]</scope>
    <source>
        <strain evidence="1 2">DSM 27848</strain>
    </source>
</reference>
<proteinExistence type="predicted"/>
<keyword evidence="1" id="KW-0240">DNA-directed RNA polymerase</keyword>
<dbReference type="Proteomes" id="UP001232343">
    <property type="component" value="Unassembled WGS sequence"/>
</dbReference>
<organism evidence="1 2">
    <name type="scientific">Lederbergia wuyishanensis</name>
    <dbReference type="NCBI Taxonomy" id="1347903"/>
    <lineage>
        <taxon>Bacteria</taxon>
        <taxon>Bacillati</taxon>
        <taxon>Bacillota</taxon>
        <taxon>Bacilli</taxon>
        <taxon>Bacillales</taxon>
        <taxon>Bacillaceae</taxon>
        <taxon>Lederbergia</taxon>
    </lineage>
</organism>
<evidence type="ECO:0000313" key="2">
    <source>
        <dbReference type="Proteomes" id="UP001232343"/>
    </source>
</evidence>
<protein>
    <submittedName>
        <fullName evidence="1">DNA-directed RNA polymerase alpha subunit</fullName>
    </submittedName>
</protein>
<name>A0ABU0D821_9BACI</name>
<comment type="caution">
    <text evidence="1">The sequence shown here is derived from an EMBL/GenBank/DDBJ whole genome shotgun (WGS) entry which is preliminary data.</text>
</comment>
<dbReference type="EMBL" id="JAUSUO010000010">
    <property type="protein sequence ID" value="MDQ0344533.1"/>
    <property type="molecule type" value="Genomic_DNA"/>
</dbReference>
<keyword evidence="2" id="KW-1185">Reference proteome</keyword>
<evidence type="ECO:0000313" key="1">
    <source>
        <dbReference type="EMBL" id="MDQ0344533.1"/>
    </source>
</evidence>
<dbReference type="RefSeq" id="WP_244682927.1">
    <property type="nucleotide sequence ID" value="NZ_JALIRM010000013.1"/>
</dbReference>
<accession>A0ABU0D821</accession>